<dbReference type="InterPro" id="IPR000215">
    <property type="entry name" value="Serpin_fam"/>
</dbReference>
<dbReference type="InterPro" id="IPR023796">
    <property type="entry name" value="Serpin_dom"/>
</dbReference>
<dbReference type="RefSeq" id="WP_189821939.1">
    <property type="nucleotide sequence ID" value="NZ_BMVC01000013.1"/>
</dbReference>
<dbReference type="GO" id="GO:0004867">
    <property type="term" value="F:serine-type endopeptidase inhibitor activity"/>
    <property type="evidence" value="ECO:0007669"/>
    <property type="project" value="InterPro"/>
</dbReference>
<dbReference type="InterPro" id="IPR042185">
    <property type="entry name" value="Serpin_sf_2"/>
</dbReference>
<name>A0A918X2Y4_9ACTN</name>
<dbReference type="PANTHER" id="PTHR11461">
    <property type="entry name" value="SERINE PROTEASE INHIBITOR, SERPIN"/>
    <property type="match status" value="1"/>
</dbReference>
<dbReference type="GO" id="GO:0005615">
    <property type="term" value="C:extracellular space"/>
    <property type="evidence" value="ECO:0007669"/>
    <property type="project" value="InterPro"/>
</dbReference>
<organism evidence="3 4">
    <name type="scientific">Streptomyces finlayi</name>
    <dbReference type="NCBI Taxonomy" id="67296"/>
    <lineage>
        <taxon>Bacteria</taxon>
        <taxon>Bacillati</taxon>
        <taxon>Actinomycetota</taxon>
        <taxon>Actinomycetes</taxon>
        <taxon>Kitasatosporales</taxon>
        <taxon>Streptomycetaceae</taxon>
        <taxon>Streptomyces</taxon>
    </lineage>
</organism>
<dbReference type="AlphaFoldDB" id="A0A918X2Y4"/>
<reference evidence="3" key="2">
    <citation type="submission" date="2020-09" db="EMBL/GenBank/DDBJ databases">
        <authorList>
            <person name="Sun Q."/>
            <person name="Ohkuma M."/>
        </authorList>
    </citation>
    <scope>NUCLEOTIDE SEQUENCE</scope>
    <source>
        <strain evidence="3">JCM 4637</strain>
    </source>
</reference>
<dbReference type="InterPro" id="IPR036186">
    <property type="entry name" value="Serpin_sf"/>
</dbReference>
<sequence>MTSSNTDGHTDIGRLTERWLDVVASGPGGGLGDGDFVRSPAGLWLALGVVAAGAGGETAEELEALLGVSGKEAAGAVGAVARALEGTDALEVATCVWSRVPLYRAFKEALPQIALGNLDQAAIDAWVREATGGMIEELPVRLGDDTLLAVVNALALKAPWRYPFEESDTDVRDFTDAAGVRHEVMVMHQEVSLADVWDVGATRVVELRTRSERGGAPVRVRFLLGEEGAGPREVLPAGWAGQAARVPLAADAVSIALPRMELRTTDEVTDRLAELGVHRATGEDADFSGMSPEPLAVSRVVQEALLKVREEGVEAAAVTAVLMAPAGAAPPRRIRMEWVRFDRPFGVVVLDGAGELPLFIAWQEGAPKG</sequence>
<evidence type="ECO:0000256" key="1">
    <source>
        <dbReference type="RuleBase" id="RU000411"/>
    </source>
</evidence>
<protein>
    <recommendedName>
        <fullName evidence="2">Serpin domain-containing protein</fullName>
    </recommendedName>
</protein>
<comment type="similarity">
    <text evidence="1">Belongs to the serpin family.</text>
</comment>
<reference evidence="3" key="1">
    <citation type="journal article" date="2014" name="Int. J. Syst. Evol. Microbiol.">
        <title>Complete genome sequence of Corynebacterium casei LMG S-19264T (=DSM 44701T), isolated from a smear-ripened cheese.</title>
        <authorList>
            <consortium name="US DOE Joint Genome Institute (JGI-PGF)"/>
            <person name="Walter F."/>
            <person name="Albersmeier A."/>
            <person name="Kalinowski J."/>
            <person name="Ruckert C."/>
        </authorList>
    </citation>
    <scope>NUCLEOTIDE SEQUENCE</scope>
    <source>
        <strain evidence="3">JCM 4637</strain>
    </source>
</reference>
<dbReference type="PANTHER" id="PTHR11461:SF211">
    <property type="entry name" value="GH10112P-RELATED"/>
    <property type="match status" value="1"/>
</dbReference>
<proteinExistence type="inferred from homology"/>
<comment type="caution">
    <text evidence="3">The sequence shown here is derived from an EMBL/GenBank/DDBJ whole genome shotgun (WGS) entry which is preliminary data.</text>
</comment>
<evidence type="ECO:0000313" key="3">
    <source>
        <dbReference type="EMBL" id="GHD07062.1"/>
    </source>
</evidence>
<dbReference type="InterPro" id="IPR042178">
    <property type="entry name" value="Serpin_sf_1"/>
</dbReference>
<feature type="domain" description="Serpin" evidence="2">
    <location>
        <begin position="16"/>
        <end position="361"/>
    </location>
</feature>
<dbReference type="SUPFAM" id="SSF56574">
    <property type="entry name" value="Serpins"/>
    <property type="match status" value="1"/>
</dbReference>
<evidence type="ECO:0000259" key="2">
    <source>
        <dbReference type="SMART" id="SM00093"/>
    </source>
</evidence>
<dbReference type="Pfam" id="PF00079">
    <property type="entry name" value="Serpin"/>
    <property type="match status" value="1"/>
</dbReference>
<evidence type="ECO:0000313" key="4">
    <source>
        <dbReference type="Proteomes" id="UP000638353"/>
    </source>
</evidence>
<dbReference type="EMBL" id="BMVC01000013">
    <property type="protein sequence ID" value="GHD07062.1"/>
    <property type="molecule type" value="Genomic_DNA"/>
</dbReference>
<dbReference type="Gene3D" id="2.30.39.10">
    <property type="entry name" value="Alpha-1-antitrypsin, domain 1"/>
    <property type="match status" value="1"/>
</dbReference>
<dbReference type="Gene3D" id="3.30.497.10">
    <property type="entry name" value="Antithrombin, subunit I, domain 2"/>
    <property type="match status" value="1"/>
</dbReference>
<dbReference type="SMART" id="SM00093">
    <property type="entry name" value="SERPIN"/>
    <property type="match status" value="1"/>
</dbReference>
<dbReference type="Proteomes" id="UP000638353">
    <property type="component" value="Unassembled WGS sequence"/>
</dbReference>
<accession>A0A918X2Y4</accession>
<gene>
    <name evidence="3" type="ORF">GCM10010334_59230</name>
</gene>